<keyword evidence="5 10" id="KW-1133">Transmembrane helix</keyword>
<feature type="domain" description="Cation efflux protein transmembrane" evidence="11">
    <location>
        <begin position="608"/>
        <end position="869"/>
    </location>
</feature>
<dbReference type="InterPro" id="IPR045316">
    <property type="entry name" value="Msc2-like"/>
</dbReference>
<feature type="region of interest" description="Disordered" evidence="9">
    <location>
        <begin position="735"/>
        <end position="804"/>
    </location>
</feature>
<keyword evidence="3 8" id="KW-0813">Transport</keyword>
<keyword evidence="4 10" id="KW-0812">Transmembrane</keyword>
<evidence type="ECO:0000256" key="10">
    <source>
        <dbReference type="SAM" id="Phobius"/>
    </source>
</evidence>
<dbReference type="Pfam" id="PF01545">
    <property type="entry name" value="Cation_efflux"/>
    <property type="match status" value="1"/>
</dbReference>
<dbReference type="GO" id="GO:0006882">
    <property type="term" value="P:intracellular zinc ion homeostasis"/>
    <property type="evidence" value="ECO:0007669"/>
    <property type="project" value="InterPro"/>
</dbReference>
<dbReference type="KEGG" id="ffu:CLAFUR5_08850"/>
<comment type="function">
    <text evidence="8">Functions as a zinc transporter.</text>
</comment>
<feature type="transmembrane region" description="Helical" evidence="10">
    <location>
        <begin position="470"/>
        <end position="491"/>
    </location>
</feature>
<dbReference type="GO" id="GO:0005385">
    <property type="term" value="F:zinc ion transmembrane transporter activity"/>
    <property type="evidence" value="ECO:0007669"/>
    <property type="project" value="UniProtKB-UniRule"/>
</dbReference>
<evidence type="ECO:0000313" key="12">
    <source>
        <dbReference type="EMBL" id="UJO22220.1"/>
    </source>
</evidence>
<dbReference type="Proteomes" id="UP000756132">
    <property type="component" value="Chromosome 9"/>
</dbReference>
<evidence type="ECO:0000313" key="13">
    <source>
        <dbReference type="Proteomes" id="UP000756132"/>
    </source>
</evidence>
<keyword evidence="6 8" id="KW-0406">Ion transport</keyword>
<feature type="region of interest" description="Disordered" evidence="9">
    <location>
        <begin position="110"/>
        <end position="178"/>
    </location>
</feature>
<evidence type="ECO:0000259" key="11">
    <source>
        <dbReference type="Pfam" id="PF01545"/>
    </source>
</evidence>
<feature type="transmembrane region" description="Helical" evidence="10">
    <location>
        <begin position="333"/>
        <end position="354"/>
    </location>
</feature>
<dbReference type="OrthoDB" id="78669at2759"/>
<evidence type="ECO:0000256" key="5">
    <source>
        <dbReference type="ARBA" id="ARBA00022989"/>
    </source>
</evidence>
<comment type="similarity">
    <text evidence="2 8">Belongs to the cation diffusion facilitator (CDF) transporter (TC 2.A.4) family. SLC30A subfamily.</text>
</comment>
<reference evidence="12" key="2">
    <citation type="journal article" date="2022" name="Microb. Genom.">
        <title>A chromosome-scale genome assembly of the tomato pathogen Cladosporium fulvum reveals a compartmentalized genome architecture and the presence of a dispensable chromosome.</title>
        <authorList>
            <person name="Zaccaron A.Z."/>
            <person name="Chen L.H."/>
            <person name="Samaras A."/>
            <person name="Stergiopoulos I."/>
        </authorList>
    </citation>
    <scope>NUCLEOTIDE SEQUENCE</scope>
    <source>
        <strain evidence="12">Race5_Kim</strain>
    </source>
</reference>
<feature type="compositionally biased region" description="Basic and acidic residues" evidence="9">
    <location>
        <begin position="112"/>
        <end position="121"/>
    </location>
</feature>
<dbReference type="InterPro" id="IPR027469">
    <property type="entry name" value="Cation_efflux_TMD_sf"/>
</dbReference>
<feature type="transmembrane region" description="Helical" evidence="10">
    <location>
        <begin position="503"/>
        <end position="521"/>
    </location>
</feature>
<organism evidence="12 13">
    <name type="scientific">Passalora fulva</name>
    <name type="common">Tomato leaf mold</name>
    <name type="synonym">Cladosporium fulvum</name>
    <dbReference type="NCBI Taxonomy" id="5499"/>
    <lineage>
        <taxon>Eukaryota</taxon>
        <taxon>Fungi</taxon>
        <taxon>Dikarya</taxon>
        <taxon>Ascomycota</taxon>
        <taxon>Pezizomycotina</taxon>
        <taxon>Dothideomycetes</taxon>
        <taxon>Dothideomycetidae</taxon>
        <taxon>Mycosphaerellales</taxon>
        <taxon>Mycosphaerellaceae</taxon>
        <taxon>Fulvia</taxon>
    </lineage>
</organism>
<feature type="compositionally biased region" description="Polar residues" evidence="9">
    <location>
        <begin position="1009"/>
        <end position="1019"/>
    </location>
</feature>
<reference evidence="12" key="1">
    <citation type="submission" date="2021-12" db="EMBL/GenBank/DDBJ databases">
        <authorList>
            <person name="Zaccaron A."/>
            <person name="Stergiopoulos I."/>
        </authorList>
    </citation>
    <scope>NUCLEOTIDE SEQUENCE</scope>
    <source>
        <strain evidence="12">Race5_Kim</strain>
    </source>
</reference>
<feature type="transmembrane region" description="Helical" evidence="10">
    <location>
        <begin position="671"/>
        <end position="692"/>
    </location>
</feature>
<dbReference type="Gene3D" id="1.20.1510.10">
    <property type="entry name" value="Cation efflux protein transmembrane domain"/>
    <property type="match status" value="1"/>
</dbReference>
<keyword evidence="13" id="KW-1185">Reference proteome</keyword>
<dbReference type="AlphaFoldDB" id="A0A9Q8PGX7"/>
<feature type="transmembrane region" description="Helical" evidence="10">
    <location>
        <begin position="712"/>
        <end position="731"/>
    </location>
</feature>
<sequence length="1019" mass="108764">MASGYALPTFNTTTTAGGSHSHHNSSGSTHGHQHSRSSSSSHFTPNNPSLNPPAASYFANGLQPTVANGSLDVLHEIPSQENSPLASPLKEHDPIRTHNAKAVHANGNLTGHIDHHHDHSHDHHIHSHSNGHIHSHRHTHHHHSHSHDHSPPHSHALSGLDSPMKSRPRGVSDLARPAGIYQGPIPPASTSCFSWPEALASLLIPLPYIFASVAYSSGSGFEDDGLPPLSAYQKLQKSVLEDDSTVGHTLHKPGNGFVDACTLTSGTLLLVGILAKMRSSERMLDRRKDKSESAQGFGASFTPASLRKMAVRALSIGLPFYASIQLGGMRTGLILLVAAASGLIGADTALLPSLQDWKRILTSRIASILVILLAIVLDFANITFTASSTDLMFGYLALACSIILVQPPLPTLGSSSTSSPTSARSPWSQLTAASPLVSSVADVNTTLAGGIVMSILTLLISSILSTAPPITPTAVVFSTLSLGSSAAAILFAQPTALRSPAKAGLGLGCLIVATCAFLFSPSLWPGTIFNGGLAGLSYFGVVYDAASMTAHHHHDEHVHEHAHNAHTHHHHPSEGKYSWFTKRLKQNCEPGSLMYGILSEKDSRRIAYFTCLNFAFMLVQGVYGYLSGSLGLLSDTVHMFFDCLGLVVGLGAAVASKWPTSPDRPYGWGKLNTLAGFGNGIFLMLVSVEFIWEAVEGMVEGKQIQHVQELLVVTTLGFLVNMVGLFAFGHAHAGHDHGHSHGHSHGHDHGHSHAHEHSHSHAHHDSHDSRHSHASHAHANGHAHGHSHDHDHKHEAKAHSHGHSHDDNMHGIFLHVAADAGGSLAVILSTVMTLWKPWYGWDPIATIIIAVLIFAAAVPLVVSSGQKLLLVIPDQLEYNIKNILQQLGEMRGIVGYAAPRFWIDDSGDAGDAHGHHHHGHDHGSPGGDKVQGVIHIIAHQSADLEDVRIRVEEFTRGKNMNLVIHVEREGEGQCWCGGGDGPGSYGTPRGTPRGSIASGFGTPRHKGSDSSLSSYRLKA</sequence>
<dbReference type="InterPro" id="IPR002524">
    <property type="entry name" value="Cation_efflux"/>
</dbReference>
<evidence type="ECO:0000256" key="6">
    <source>
        <dbReference type="ARBA" id="ARBA00023065"/>
    </source>
</evidence>
<accession>A0A9Q8PGX7</accession>
<dbReference type="GO" id="GO:0005789">
    <property type="term" value="C:endoplasmic reticulum membrane"/>
    <property type="evidence" value="ECO:0007669"/>
    <property type="project" value="UniProtKB-SubCell"/>
</dbReference>
<feature type="region of interest" description="Disordered" evidence="9">
    <location>
        <begin position="985"/>
        <end position="1019"/>
    </location>
</feature>
<dbReference type="GeneID" id="71988728"/>
<protein>
    <recommendedName>
        <fullName evidence="8">Zinc transporter</fullName>
    </recommendedName>
</protein>
<feature type="compositionally biased region" description="Basic and acidic residues" evidence="9">
    <location>
        <begin position="786"/>
        <end position="804"/>
    </location>
</feature>
<dbReference type="SUPFAM" id="SSF161111">
    <property type="entry name" value="Cation efflux protein transmembrane domain-like"/>
    <property type="match status" value="1"/>
</dbReference>
<evidence type="ECO:0000256" key="2">
    <source>
        <dbReference type="ARBA" id="ARBA00008873"/>
    </source>
</evidence>
<dbReference type="GO" id="GO:1904257">
    <property type="term" value="P:zinc ion import into Golgi lumen"/>
    <property type="evidence" value="ECO:0007669"/>
    <property type="project" value="TreeGrafter"/>
</dbReference>
<feature type="transmembrane region" description="Helical" evidence="10">
    <location>
        <begin position="366"/>
        <end position="386"/>
    </location>
</feature>
<evidence type="ECO:0000256" key="3">
    <source>
        <dbReference type="ARBA" id="ARBA00022448"/>
    </source>
</evidence>
<dbReference type="PANTHER" id="PTHR45755:SF4">
    <property type="entry name" value="ZINC TRANSPORTER 7"/>
    <property type="match status" value="1"/>
</dbReference>
<feature type="compositionally biased region" description="Basic residues" evidence="9">
    <location>
        <begin position="122"/>
        <end position="146"/>
    </location>
</feature>
<feature type="transmembrane region" description="Helical" evidence="10">
    <location>
        <begin position="638"/>
        <end position="659"/>
    </location>
</feature>
<feature type="compositionally biased region" description="Basic and acidic residues" evidence="9">
    <location>
        <begin position="735"/>
        <end position="771"/>
    </location>
</feature>
<feature type="compositionally biased region" description="Basic residues" evidence="9">
    <location>
        <begin position="772"/>
        <end position="785"/>
    </location>
</feature>
<dbReference type="EMBL" id="CP090171">
    <property type="protein sequence ID" value="UJO22220.1"/>
    <property type="molecule type" value="Genomic_DNA"/>
</dbReference>
<feature type="region of interest" description="Disordered" evidence="9">
    <location>
        <begin position="1"/>
        <end position="57"/>
    </location>
</feature>
<dbReference type="GO" id="GO:0005794">
    <property type="term" value="C:Golgi apparatus"/>
    <property type="evidence" value="ECO:0007669"/>
    <property type="project" value="TreeGrafter"/>
</dbReference>
<gene>
    <name evidence="12" type="ORF">CLAFUR5_08850</name>
</gene>
<evidence type="ECO:0000256" key="4">
    <source>
        <dbReference type="ARBA" id="ARBA00022692"/>
    </source>
</evidence>
<feature type="transmembrane region" description="Helical" evidence="10">
    <location>
        <begin position="841"/>
        <end position="862"/>
    </location>
</feature>
<feature type="compositionally biased region" description="Low complexity" evidence="9">
    <location>
        <begin position="12"/>
        <end position="56"/>
    </location>
</feature>
<dbReference type="GO" id="GO:0031410">
    <property type="term" value="C:cytoplasmic vesicle"/>
    <property type="evidence" value="ECO:0007669"/>
    <property type="project" value="TreeGrafter"/>
</dbReference>
<dbReference type="PANTHER" id="PTHR45755">
    <property type="match status" value="1"/>
</dbReference>
<dbReference type="InterPro" id="IPR058533">
    <property type="entry name" value="Cation_efflux_TM"/>
</dbReference>
<keyword evidence="8" id="KW-0256">Endoplasmic reticulum</keyword>
<evidence type="ECO:0000256" key="9">
    <source>
        <dbReference type="SAM" id="MobiDB-lite"/>
    </source>
</evidence>
<feature type="transmembrane region" description="Helical" evidence="10">
    <location>
        <begin position="446"/>
        <end position="464"/>
    </location>
</feature>
<evidence type="ECO:0000256" key="8">
    <source>
        <dbReference type="RuleBase" id="RU369017"/>
    </source>
</evidence>
<dbReference type="NCBIfam" id="TIGR01297">
    <property type="entry name" value="CDF"/>
    <property type="match status" value="1"/>
</dbReference>
<feature type="transmembrane region" description="Helical" evidence="10">
    <location>
        <begin position="606"/>
        <end position="626"/>
    </location>
</feature>
<feature type="transmembrane region" description="Helical" evidence="10">
    <location>
        <begin position="812"/>
        <end position="835"/>
    </location>
</feature>
<comment type="subcellular location">
    <subcellularLocation>
        <location evidence="8">Endoplasmic reticulum membrane</location>
        <topology evidence="8">Multi-pass membrane protein</topology>
    </subcellularLocation>
    <subcellularLocation>
        <location evidence="1">Membrane</location>
        <topology evidence="1">Multi-pass membrane protein</topology>
    </subcellularLocation>
</comment>
<evidence type="ECO:0000256" key="1">
    <source>
        <dbReference type="ARBA" id="ARBA00004141"/>
    </source>
</evidence>
<proteinExistence type="inferred from homology"/>
<name>A0A9Q8PGX7_PASFU</name>
<dbReference type="RefSeq" id="XP_047766586.1">
    <property type="nucleotide sequence ID" value="XM_047907998.1"/>
</dbReference>
<keyword evidence="7 10" id="KW-0472">Membrane</keyword>
<evidence type="ECO:0000256" key="7">
    <source>
        <dbReference type="ARBA" id="ARBA00023136"/>
    </source>
</evidence>